<proteinExistence type="inferred from homology"/>
<keyword evidence="3 8" id="KW-0489">Methyltransferase</keyword>
<dbReference type="InterPro" id="IPR020598">
    <property type="entry name" value="rRNA_Ade_methylase_Trfase_N"/>
</dbReference>
<dbReference type="GO" id="GO:0003723">
    <property type="term" value="F:RNA binding"/>
    <property type="evidence" value="ECO:0007669"/>
    <property type="project" value="UniProtKB-UniRule"/>
</dbReference>
<dbReference type="InterPro" id="IPR020596">
    <property type="entry name" value="rRNA_Ade_Mease_Trfase_CS"/>
</dbReference>
<keyword evidence="2 8" id="KW-0698">rRNA processing</keyword>
<evidence type="ECO:0000256" key="2">
    <source>
        <dbReference type="ARBA" id="ARBA00022552"/>
    </source>
</evidence>
<feature type="binding site" evidence="8 9">
    <location>
        <position position="77"/>
    </location>
    <ligand>
        <name>S-adenosyl-L-methionine</name>
        <dbReference type="ChEBI" id="CHEBI:59789"/>
    </ligand>
</feature>
<evidence type="ECO:0000256" key="9">
    <source>
        <dbReference type="PROSITE-ProRule" id="PRU01026"/>
    </source>
</evidence>
<dbReference type="NCBIfam" id="TIGR00755">
    <property type="entry name" value="ksgA"/>
    <property type="match status" value="1"/>
</dbReference>
<dbReference type="PROSITE" id="PS51689">
    <property type="entry name" value="SAM_RNA_A_N6_MT"/>
    <property type="match status" value="1"/>
</dbReference>
<dbReference type="Gene3D" id="3.40.50.150">
    <property type="entry name" value="Vaccinia Virus protein VP39"/>
    <property type="match status" value="1"/>
</dbReference>
<keyword evidence="6 8" id="KW-0694">RNA-binding</keyword>
<feature type="binding site" evidence="8 9">
    <location>
        <position position="56"/>
    </location>
    <ligand>
        <name>S-adenosyl-L-methionine</name>
        <dbReference type="ChEBI" id="CHEBI:59789"/>
    </ligand>
</feature>
<dbReference type="GO" id="GO:0005829">
    <property type="term" value="C:cytosol"/>
    <property type="evidence" value="ECO:0007669"/>
    <property type="project" value="TreeGrafter"/>
</dbReference>
<dbReference type="SUPFAM" id="SSF53335">
    <property type="entry name" value="S-adenosyl-L-methionine-dependent methyltransferases"/>
    <property type="match status" value="1"/>
</dbReference>
<dbReference type="InterPro" id="IPR023165">
    <property type="entry name" value="rRNA_Ade_diMease-like_C"/>
</dbReference>
<dbReference type="GO" id="GO:0052908">
    <property type="term" value="F:16S rRNA (adenine(1518)-N(6)/adenine(1519)-N(6))-dimethyltransferase activity"/>
    <property type="evidence" value="ECO:0007669"/>
    <property type="project" value="UniProtKB-EC"/>
</dbReference>
<evidence type="ECO:0000256" key="7">
    <source>
        <dbReference type="ARBA" id="ARBA00049167"/>
    </source>
</evidence>
<feature type="binding site" evidence="8 9">
    <location>
        <position position="31"/>
    </location>
    <ligand>
        <name>S-adenosyl-L-methionine</name>
        <dbReference type="ChEBI" id="CHEBI:59789"/>
    </ligand>
</feature>
<evidence type="ECO:0000313" key="12">
    <source>
        <dbReference type="Proteomes" id="UP000823614"/>
    </source>
</evidence>
<dbReference type="PANTHER" id="PTHR11727:SF7">
    <property type="entry name" value="DIMETHYLADENOSINE TRANSFERASE-RELATED"/>
    <property type="match status" value="1"/>
</dbReference>
<evidence type="ECO:0000256" key="4">
    <source>
        <dbReference type="ARBA" id="ARBA00022679"/>
    </source>
</evidence>
<comment type="similarity">
    <text evidence="8">Belongs to the class I-like SAM-binding methyltransferase superfamily. rRNA adenine N(6)-methyltransferase family. RsmA subfamily.</text>
</comment>
<dbReference type="Gene3D" id="1.10.8.100">
    <property type="entry name" value="Ribosomal RNA adenine dimethylase-like, domain 2"/>
    <property type="match status" value="1"/>
</dbReference>
<comment type="caution">
    <text evidence="11">The sequence shown here is derived from an EMBL/GenBank/DDBJ whole genome shotgun (WGS) entry which is preliminary data.</text>
</comment>
<comment type="catalytic activity">
    <reaction evidence="8">
        <text>adenosine(1518)/adenosine(1519) in 16S rRNA + 4 S-adenosyl-L-methionine = N(6)-dimethyladenosine(1518)/N(6)-dimethyladenosine(1519) in 16S rRNA + 4 S-adenosyl-L-homocysteine + 4 H(+)</text>
        <dbReference type="Rhea" id="RHEA:19609"/>
        <dbReference type="Rhea" id="RHEA-COMP:10232"/>
        <dbReference type="Rhea" id="RHEA-COMP:10233"/>
        <dbReference type="ChEBI" id="CHEBI:15378"/>
        <dbReference type="ChEBI" id="CHEBI:57856"/>
        <dbReference type="ChEBI" id="CHEBI:59789"/>
        <dbReference type="ChEBI" id="CHEBI:74411"/>
        <dbReference type="ChEBI" id="CHEBI:74493"/>
        <dbReference type="EC" id="2.1.1.182"/>
    </reaction>
</comment>
<evidence type="ECO:0000259" key="10">
    <source>
        <dbReference type="SMART" id="SM00650"/>
    </source>
</evidence>
<organism evidence="11 12">
    <name type="scientific">Candidatus Gallilactobacillus intestinavium</name>
    <dbReference type="NCBI Taxonomy" id="2840838"/>
    <lineage>
        <taxon>Bacteria</taxon>
        <taxon>Bacillati</taxon>
        <taxon>Bacillota</taxon>
        <taxon>Bacilli</taxon>
        <taxon>Lactobacillales</taxon>
        <taxon>Lactobacillaceae</taxon>
        <taxon>Lactobacillaceae incertae sedis</taxon>
        <taxon>Candidatus Gallilactobacillus</taxon>
    </lineage>
</organism>
<evidence type="ECO:0000256" key="3">
    <source>
        <dbReference type="ARBA" id="ARBA00022603"/>
    </source>
</evidence>
<evidence type="ECO:0000256" key="6">
    <source>
        <dbReference type="ARBA" id="ARBA00022884"/>
    </source>
</evidence>
<evidence type="ECO:0000256" key="8">
    <source>
        <dbReference type="HAMAP-Rule" id="MF_00607"/>
    </source>
</evidence>
<keyword evidence="4 8" id="KW-0808">Transferase</keyword>
<reference evidence="11" key="2">
    <citation type="journal article" date="2021" name="PeerJ">
        <title>Extensive microbial diversity within the chicken gut microbiome revealed by metagenomics and culture.</title>
        <authorList>
            <person name="Gilroy R."/>
            <person name="Ravi A."/>
            <person name="Getino M."/>
            <person name="Pursley I."/>
            <person name="Horton D.L."/>
            <person name="Alikhan N.F."/>
            <person name="Baker D."/>
            <person name="Gharbi K."/>
            <person name="Hall N."/>
            <person name="Watson M."/>
            <person name="Adriaenssens E.M."/>
            <person name="Foster-Nyarko E."/>
            <person name="Jarju S."/>
            <person name="Secka A."/>
            <person name="Antonio M."/>
            <person name="Oren A."/>
            <person name="Chaudhuri R.R."/>
            <person name="La Ragione R."/>
            <person name="Hildebrand F."/>
            <person name="Pallen M.J."/>
        </authorList>
    </citation>
    <scope>NUCLEOTIDE SEQUENCE</scope>
    <source>
        <strain evidence="11">C6-149</strain>
    </source>
</reference>
<feature type="binding site" evidence="8 9">
    <location>
        <position position="29"/>
    </location>
    <ligand>
        <name>S-adenosyl-L-methionine</name>
        <dbReference type="ChEBI" id="CHEBI:59789"/>
    </ligand>
</feature>
<evidence type="ECO:0000313" key="11">
    <source>
        <dbReference type="EMBL" id="MBO8441133.1"/>
    </source>
</evidence>
<reference evidence="11" key="1">
    <citation type="submission" date="2020-10" db="EMBL/GenBank/DDBJ databases">
        <authorList>
            <person name="Gilroy R."/>
        </authorList>
    </citation>
    <scope>NUCLEOTIDE SEQUENCE</scope>
    <source>
        <strain evidence="11">C6-149</strain>
    </source>
</reference>
<dbReference type="CDD" id="cd02440">
    <property type="entry name" value="AdoMet_MTases"/>
    <property type="match status" value="1"/>
</dbReference>
<dbReference type="SMART" id="SM00650">
    <property type="entry name" value="rADc"/>
    <property type="match status" value="1"/>
</dbReference>
<feature type="binding site" evidence="8 9">
    <location>
        <position position="127"/>
    </location>
    <ligand>
        <name>S-adenosyl-L-methionine</name>
        <dbReference type="ChEBI" id="CHEBI:59789"/>
    </ligand>
</feature>
<dbReference type="InterPro" id="IPR001737">
    <property type="entry name" value="KsgA/Erm"/>
</dbReference>
<dbReference type="EC" id="2.1.1.182" evidence="8"/>
<keyword evidence="5 8" id="KW-0949">S-adenosyl-L-methionine</keyword>
<accession>A0A9D9E574</accession>
<dbReference type="GO" id="GO:0052910">
    <property type="term" value="F:23S rRNA (adenine(2085)-N(6))-dimethyltransferase activity"/>
    <property type="evidence" value="ECO:0007669"/>
    <property type="project" value="UniProtKB-EC"/>
</dbReference>
<evidence type="ECO:0000256" key="5">
    <source>
        <dbReference type="ARBA" id="ARBA00022691"/>
    </source>
</evidence>
<evidence type="ECO:0000256" key="1">
    <source>
        <dbReference type="ARBA" id="ARBA00022490"/>
    </source>
</evidence>
<dbReference type="InterPro" id="IPR011530">
    <property type="entry name" value="rRNA_adenine_dimethylase"/>
</dbReference>
<dbReference type="PANTHER" id="PTHR11727">
    <property type="entry name" value="DIMETHYLADENOSINE TRANSFERASE"/>
    <property type="match status" value="1"/>
</dbReference>
<feature type="binding site" evidence="8 9">
    <location>
        <position position="102"/>
    </location>
    <ligand>
        <name>S-adenosyl-L-methionine</name>
        <dbReference type="ChEBI" id="CHEBI:59789"/>
    </ligand>
</feature>
<feature type="domain" description="Ribosomal RNA adenine methylase transferase N-terminal" evidence="10">
    <location>
        <begin position="36"/>
        <end position="213"/>
    </location>
</feature>
<comment type="subcellular location">
    <subcellularLocation>
        <location evidence="8">Cytoplasm</location>
    </subcellularLocation>
</comment>
<dbReference type="FunFam" id="3.40.50.150:FF:000023">
    <property type="entry name" value="Ribosomal RNA small subunit methyltransferase A"/>
    <property type="match status" value="1"/>
</dbReference>
<comment type="catalytic activity">
    <reaction evidence="7">
        <text>adenosine(2085) in 23S rRNA + 2 S-adenosyl-L-methionine = N(6)-dimethyladenosine(2085) in 23S rRNA + 2 S-adenosyl-L-homocysteine + 2 H(+)</text>
        <dbReference type="Rhea" id="RHEA:42784"/>
        <dbReference type="Rhea" id="RHEA-COMP:10237"/>
        <dbReference type="Rhea" id="RHEA-COMP:10238"/>
        <dbReference type="ChEBI" id="CHEBI:15378"/>
        <dbReference type="ChEBI" id="CHEBI:57856"/>
        <dbReference type="ChEBI" id="CHEBI:59789"/>
        <dbReference type="ChEBI" id="CHEBI:74411"/>
        <dbReference type="ChEBI" id="CHEBI:74493"/>
        <dbReference type="EC" id="2.1.1.184"/>
    </reaction>
</comment>
<gene>
    <name evidence="8 11" type="primary">rsmA</name>
    <name evidence="8" type="synonym">ksgA</name>
    <name evidence="11" type="ORF">IAA89_01590</name>
</gene>
<dbReference type="InterPro" id="IPR029063">
    <property type="entry name" value="SAM-dependent_MTases_sf"/>
</dbReference>
<dbReference type="AlphaFoldDB" id="A0A9D9E574"/>
<name>A0A9D9E574_9LACO</name>
<dbReference type="EMBL" id="JADIMP010000028">
    <property type="protein sequence ID" value="MBO8441133.1"/>
    <property type="molecule type" value="Genomic_DNA"/>
</dbReference>
<sequence>MKEITNFADITKQMLLHYGLNPKKKFGQNFLINEDILDNIVDISGVSSEDDVIEIGPGIGALTAKLAKRAHKVLAVEIDHELISVLSQTLANYTNISILESDILKVDFDEVIKRFGLNIDHIKIVANLPYYITTPILLFLLKQKEVHFESITVMVQKEVAERMTSAPGNKDYGSLTLLIQYYMNAELVLKVDKTYFMPQPKVDSAVVNLTKKSNFVRFNNERSLFKVIRECFNHRRKNLLNNLVNLTGKKNKTVLLQIFDEMNIDKNIRAEKLTLKQFMILTDNLMKVNLLS</sequence>
<dbReference type="Proteomes" id="UP000823614">
    <property type="component" value="Unassembled WGS sequence"/>
</dbReference>
<dbReference type="HAMAP" id="MF_00607">
    <property type="entry name" value="16SrRNA_methyltr_A"/>
    <property type="match status" value="1"/>
</dbReference>
<protein>
    <recommendedName>
        <fullName evidence="8">Ribosomal RNA small subunit methyltransferase A</fullName>
        <ecNumber evidence="8">2.1.1.182</ecNumber>
    </recommendedName>
    <alternativeName>
        <fullName evidence="8">16S rRNA (adenine(1518)-N(6)/adenine(1519)-N(6))-dimethyltransferase</fullName>
    </alternativeName>
    <alternativeName>
        <fullName evidence="8">16S rRNA dimethyladenosine transferase</fullName>
    </alternativeName>
    <alternativeName>
        <fullName evidence="8">16S rRNA dimethylase</fullName>
    </alternativeName>
    <alternativeName>
        <fullName evidence="8">S-adenosylmethionine-6-N', N'-adenosyl(rRNA) dimethyltransferase</fullName>
    </alternativeName>
</protein>
<dbReference type="Pfam" id="PF00398">
    <property type="entry name" value="RrnaAD"/>
    <property type="match status" value="1"/>
</dbReference>
<keyword evidence="1 8" id="KW-0963">Cytoplasm</keyword>
<comment type="function">
    <text evidence="8">Specifically dimethylates two adjacent adenosines (A1518 and A1519) in the loop of a conserved hairpin near the 3'-end of 16S rRNA in the 30S particle. May play a critical role in biogenesis of 30S subunits.</text>
</comment>
<dbReference type="PROSITE" id="PS01131">
    <property type="entry name" value="RRNA_A_DIMETH"/>
    <property type="match status" value="1"/>
</dbReference>